<evidence type="ECO:0000313" key="2">
    <source>
        <dbReference type="Proteomes" id="UP000260812"/>
    </source>
</evidence>
<gene>
    <name evidence="1" type="ORF">DXC51_27830</name>
</gene>
<evidence type="ECO:0000313" key="1">
    <source>
        <dbReference type="EMBL" id="RGE55715.1"/>
    </source>
</evidence>
<dbReference type="RefSeq" id="WP_117545890.1">
    <property type="nucleotide sequence ID" value="NZ_QVLV01000038.1"/>
</dbReference>
<dbReference type="GeneID" id="97990560"/>
<organism evidence="1 2">
    <name type="scientific">Eisenbergiella massiliensis</name>
    <dbReference type="NCBI Taxonomy" id="1720294"/>
    <lineage>
        <taxon>Bacteria</taxon>
        <taxon>Bacillati</taxon>
        <taxon>Bacillota</taxon>
        <taxon>Clostridia</taxon>
        <taxon>Lachnospirales</taxon>
        <taxon>Lachnospiraceae</taxon>
        <taxon>Eisenbergiella</taxon>
    </lineage>
</organism>
<dbReference type="EMBL" id="QVLV01000038">
    <property type="protein sequence ID" value="RGE55715.1"/>
    <property type="molecule type" value="Genomic_DNA"/>
</dbReference>
<name>A0A3E3HVF7_9FIRM</name>
<accession>A0A3E3HVF7</accession>
<proteinExistence type="predicted"/>
<dbReference type="AlphaFoldDB" id="A0A3E3HVF7"/>
<dbReference type="Proteomes" id="UP000260812">
    <property type="component" value="Unassembled WGS sequence"/>
</dbReference>
<protein>
    <recommendedName>
        <fullName evidence="3">Sigma-70 family RNA polymerase sigma factor</fullName>
    </recommendedName>
</protein>
<keyword evidence="2" id="KW-1185">Reference proteome</keyword>
<reference evidence="1" key="1">
    <citation type="submission" date="2018-08" db="EMBL/GenBank/DDBJ databases">
        <title>A genome reference for cultivated species of the human gut microbiota.</title>
        <authorList>
            <person name="Zou Y."/>
            <person name="Xue W."/>
            <person name="Luo G."/>
        </authorList>
    </citation>
    <scope>NUCLEOTIDE SEQUENCE [LARGE SCALE GENOMIC DNA]</scope>
    <source>
        <strain evidence="1">TF05-5AC</strain>
    </source>
</reference>
<evidence type="ECO:0008006" key="3">
    <source>
        <dbReference type="Google" id="ProtNLM"/>
    </source>
</evidence>
<comment type="caution">
    <text evidence="1">The sequence shown here is derived from an EMBL/GenBank/DDBJ whole genome shotgun (WGS) entry which is preliminary data.</text>
</comment>
<sequence length="206" mass="24174">MCERVKLTPLTLEEKAFAEEHHSVLVWYLNTQKLDKSEYYDVAAMGYLQAVKQWFARPELHQWSFSTIARQSMRSRVHNERQKQNRLPTVSLDEVVPGTDGLIYGDTITYNNLIYGGYDVNISFNVKIPEQKRFGVKSDEVKAFDSFMEMESKMKNMCIEYDSNEEAKKKAAVLQTYRRSLPNKDEFEVFKQDKSIYVVRKQTGRK</sequence>